<accession>A0ABR2RAJ1</accession>
<feature type="compositionally biased region" description="Basic and acidic residues" evidence="1">
    <location>
        <begin position="16"/>
        <end position="27"/>
    </location>
</feature>
<keyword evidence="3" id="KW-1185">Reference proteome</keyword>
<organism evidence="2 3">
    <name type="scientific">Hibiscus sabdariffa</name>
    <name type="common">roselle</name>
    <dbReference type="NCBI Taxonomy" id="183260"/>
    <lineage>
        <taxon>Eukaryota</taxon>
        <taxon>Viridiplantae</taxon>
        <taxon>Streptophyta</taxon>
        <taxon>Embryophyta</taxon>
        <taxon>Tracheophyta</taxon>
        <taxon>Spermatophyta</taxon>
        <taxon>Magnoliopsida</taxon>
        <taxon>eudicotyledons</taxon>
        <taxon>Gunneridae</taxon>
        <taxon>Pentapetalae</taxon>
        <taxon>rosids</taxon>
        <taxon>malvids</taxon>
        <taxon>Malvales</taxon>
        <taxon>Malvaceae</taxon>
        <taxon>Malvoideae</taxon>
        <taxon>Hibiscus</taxon>
    </lineage>
</organism>
<name>A0ABR2RAJ1_9ROSI</name>
<proteinExistence type="predicted"/>
<evidence type="ECO:0000313" key="2">
    <source>
        <dbReference type="EMBL" id="KAK9009789.1"/>
    </source>
</evidence>
<protein>
    <submittedName>
        <fullName evidence="2">Uncharacterized protein</fullName>
    </submittedName>
</protein>
<evidence type="ECO:0000256" key="1">
    <source>
        <dbReference type="SAM" id="MobiDB-lite"/>
    </source>
</evidence>
<feature type="region of interest" description="Disordered" evidence="1">
    <location>
        <begin position="1"/>
        <end position="34"/>
    </location>
</feature>
<reference evidence="2 3" key="1">
    <citation type="journal article" date="2024" name="G3 (Bethesda)">
        <title>Genome assembly of Hibiscus sabdariffa L. provides insights into metabolisms of medicinal natural products.</title>
        <authorList>
            <person name="Kim T."/>
        </authorList>
    </citation>
    <scope>NUCLEOTIDE SEQUENCE [LARGE SCALE GENOMIC DNA]</scope>
    <source>
        <strain evidence="2">TK-2024</strain>
        <tissue evidence="2">Old leaves</tissue>
    </source>
</reference>
<dbReference type="Proteomes" id="UP001396334">
    <property type="component" value="Unassembled WGS sequence"/>
</dbReference>
<comment type="caution">
    <text evidence="2">The sequence shown here is derived from an EMBL/GenBank/DDBJ whole genome shotgun (WGS) entry which is preliminary data.</text>
</comment>
<dbReference type="EMBL" id="JBBPBN010000024">
    <property type="protein sequence ID" value="KAK9009789.1"/>
    <property type="molecule type" value="Genomic_DNA"/>
</dbReference>
<gene>
    <name evidence="2" type="ORF">V6N11_036315</name>
</gene>
<evidence type="ECO:0000313" key="3">
    <source>
        <dbReference type="Proteomes" id="UP001396334"/>
    </source>
</evidence>
<sequence length="253" mass="27453">MPFKRSASVTSALSKSETRADMRDPRPSLDGPRSSFFLTLVPSPSEATSFIRPIYISTSSPPTVFTVSTSSSIVSSHGLARLAKPSALEAKVEHPSPLDGTLIGSLPLGNGTTGQILFTSGECGSLRLSTRIVSSSTLSWFCRIAKPVKFGNLLWCLLSVQFFSRFPFLDWILQYVSNVANIGSGDERWAARFATICWLIWKQRCNTIFGTTPLNGSAWIRYGTQGIDGFSTALGRRCTQGGNGSKTDNRSLP</sequence>